<evidence type="ECO:0000259" key="5">
    <source>
        <dbReference type="PROSITE" id="PS50931"/>
    </source>
</evidence>
<evidence type="ECO:0000313" key="7">
    <source>
        <dbReference type="Proteomes" id="UP000681594"/>
    </source>
</evidence>
<dbReference type="PROSITE" id="PS50931">
    <property type="entry name" value="HTH_LYSR"/>
    <property type="match status" value="1"/>
</dbReference>
<dbReference type="SUPFAM" id="SSF46785">
    <property type="entry name" value="Winged helix' DNA-binding domain"/>
    <property type="match status" value="1"/>
</dbReference>
<evidence type="ECO:0000256" key="1">
    <source>
        <dbReference type="ARBA" id="ARBA00009437"/>
    </source>
</evidence>
<evidence type="ECO:0000256" key="4">
    <source>
        <dbReference type="ARBA" id="ARBA00023163"/>
    </source>
</evidence>
<dbReference type="SUPFAM" id="SSF53850">
    <property type="entry name" value="Periplasmic binding protein-like II"/>
    <property type="match status" value="1"/>
</dbReference>
<reference evidence="6 7" key="1">
    <citation type="submission" date="2021-03" db="EMBL/GenBank/DDBJ databases">
        <authorList>
            <person name="So Y."/>
        </authorList>
    </citation>
    <scope>NUCLEOTIDE SEQUENCE [LARGE SCALE GENOMIC DNA]</scope>
    <source>
        <strain evidence="6 7">SSH11</strain>
    </source>
</reference>
<evidence type="ECO:0000256" key="3">
    <source>
        <dbReference type="ARBA" id="ARBA00023125"/>
    </source>
</evidence>
<dbReference type="EMBL" id="JAGIZB010000013">
    <property type="protein sequence ID" value="MBP0445973.1"/>
    <property type="molecule type" value="Genomic_DNA"/>
</dbReference>
<name>A0ABS4AHH6_9PROT</name>
<evidence type="ECO:0000256" key="2">
    <source>
        <dbReference type="ARBA" id="ARBA00023015"/>
    </source>
</evidence>
<dbReference type="Proteomes" id="UP000681594">
    <property type="component" value="Unassembled WGS sequence"/>
</dbReference>
<dbReference type="RefSeq" id="WP_209380243.1">
    <property type="nucleotide sequence ID" value="NZ_JAGIZB010000013.1"/>
</dbReference>
<keyword evidence="4" id="KW-0804">Transcription</keyword>
<dbReference type="PANTHER" id="PTHR30346:SF28">
    <property type="entry name" value="HTH-TYPE TRANSCRIPTIONAL REGULATOR CYNR"/>
    <property type="match status" value="1"/>
</dbReference>
<keyword evidence="7" id="KW-1185">Reference proteome</keyword>
<dbReference type="InterPro" id="IPR005119">
    <property type="entry name" value="LysR_subst-bd"/>
</dbReference>
<dbReference type="InterPro" id="IPR036388">
    <property type="entry name" value="WH-like_DNA-bd_sf"/>
</dbReference>
<dbReference type="InterPro" id="IPR000847">
    <property type="entry name" value="LysR_HTH_N"/>
</dbReference>
<keyword evidence="3" id="KW-0238">DNA-binding</keyword>
<dbReference type="Pfam" id="PF00126">
    <property type="entry name" value="HTH_1"/>
    <property type="match status" value="1"/>
</dbReference>
<proteinExistence type="inferred from homology"/>
<gene>
    <name evidence="6" type="ORF">J8J14_14445</name>
</gene>
<dbReference type="PANTHER" id="PTHR30346">
    <property type="entry name" value="TRANSCRIPTIONAL DUAL REGULATOR HCAR-RELATED"/>
    <property type="match status" value="1"/>
</dbReference>
<comment type="similarity">
    <text evidence="1">Belongs to the LysR transcriptional regulatory family.</text>
</comment>
<protein>
    <submittedName>
        <fullName evidence="6">LysR family transcriptional regulator</fullName>
    </submittedName>
</protein>
<feature type="domain" description="HTH lysR-type" evidence="5">
    <location>
        <begin position="1"/>
        <end position="58"/>
    </location>
</feature>
<dbReference type="Gene3D" id="3.40.190.10">
    <property type="entry name" value="Periplasmic binding protein-like II"/>
    <property type="match status" value="2"/>
</dbReference>
<dbReference type="Pfam" id="PF03466">
    <property type="entry name" value="LysR_substrate"/>
    <property type="match status" value="1"/>
</dbReference>
<evidence type="ECO:0000313" key="6">
    <source>
        <dbReference type="EMBL" id="MBP0445973.1"/>
    </source>
</evidence>
<accession>A0ABS4AHH6</accession>
<sequence length="286" mass="30640">MDTRFLETFLAVAESGSVAAAARRLNLTAAGVAQRLRALEAEIGVPLLKRAGRSLAPTPAGARIAARAPELLVQLRDLAALATADALAGELRLGAVPTAIIGLLPDMMTAMRERHPRIEIRIVPGRSEELFARVAEGALDAALIVQPPFEIPKSCGWAMLRREPLIVLAPGRLAGAEPLHLLSAEPFIRYDEASWGGQLASAYLRRRRIRPREAFELVTLDAIAVLVDRGLGVSLVPDWAPPWPEGLSLARLPVPDAPVRCMGLAWGRASPRIRLIEALAGQAMAG</sequence>
<comment type="caution">
    <text evidence="6">The sequence shown here is derived from an EMBL/GenBank/DDBJ whole genome shotgun (WGS) entry which is preliminary data.</text>
</comment>
<organism evidence="6 7">
    <name type="scientific">Pararoseomonas baculiformis</name>
    <dbReference type="NCBI Taxonomy" id="2820812"/>
    <lineage>
        <taxon>Bacteria</taxon>
        <taxon>Pseudomonadati</taxon>
        <taxon>Pseudomonadota</taxon>
        <taxon>Alphaproteobacteria</taxon>
        <taxon>Acetobacterales</taxon>
        <taxon>Acetobacteraceae</taxon>
        <taxon>Pararoseomonas</taxon>
    </lineage>
</organism>
<dbReference type="InterPro" id="IPR036390">
    <property type="entry name" value="WH_DNA-bd_sf"/>
</dbReference>
<dbReference type="Gene3D" id="1.10.10.10">
    <property type="entry name" value="Winged helix-like DNA-binding domain superfamily/Winged helix DNA-binding domain"/>
    <property type="match status" value="1"/>
</dbReference>
<keyword evidence="2" id="KW-0805">Transcription regulation</keyword>